<comment type="caution">
    <text evidence="3">The sequence shown here is derived from an EMBL/GenBank/DDBJ whole genome shotgun (WGS) entry which is preliminary data.</text>
</comment>
<gene>
    <name evidence="3" type="ORF">QR680_002665</name>
</gene>
<accession>A0AA39LIS9</accession>
<evidence type="ECO:0000313" key="4">
    <source>
        <dbReference type="Proteomes" id="UP001175271"/>
    </source>
</evidence>
<dbReference type="EMBL" id="JAUCMV010000005">
    <property type="protein sequence ID" value="KAK0398599.1"/>
    <property type="molecule type" value="Genomic_DNA"/>
</dbReference>
<feature type="coiled-coil region" evidence="1">
    <location>
        <begin position="190"/>
        <end position="217"/>
    </location>
</feature>
<name>A0AA39LIS9_9BILA</name>
<keyword evidence="1" id="KW-0175">Coiled coil</keyword>
<organism evidence="3 4">
    <name type="scientific">Steinernema hermaphroditum</name>
    <dbReference type="NCBI Taxonomy" id="289476"/>
    <lineage>
        <taxon>Eukaryota</taxon>
        <taxon>Metazoa</taxon>
        <taxon>Ecdysozoa</taxon>
        <taxon>Nematoda</taxon>
        <taxon>Chromadorea</taxon>
        <taxon>Rhabditida</taxon>
        <taxon>Tylenchina</taxon>
        <taxon>Panagrolaimomorpha</taxon>
        <taxon>Strongyloidoidea</taxon>
        <taxon>Steinernematidae</taxon>
        <taxon>Steinernema</taxon>
    </lineage>
</organism>
<feature type="transmembrane region" description="Helical" evidence="2">
    <location>
        <begin position="162"/>
        <end position="180"/>
    </location>
</feature>
<reference evidence="3" key="1">
    <citation type="submission" date="2023-06" db="EMBL/GenBank/DDBJ databases">
        <title>Genomic analysis of the entomopathogenic nematode Steinernema hermaphroditum.</title>
        <authorList>
            <person name="Schwarz E.M."/>
            <person name="Heppert J.K."/>
            <person name="Baniya A."/>
            <person name="Schwartz H.T."/>
            <person name="Tan C.-H."/>
            <person name="Antoshechkin I."/>
            <person name="Sternberg P.W."/>
            <person name="Goodrich-Blair H."/>
            <person name="Dillman A.R."/>
        </authorList>
    </citation>
    <scope>NUCLEOTIDE SEQUENCE</scope>
    <source>
        <strain evidence="3">PS9179</strain>
        <tissue evidence="3">Whole animal</tissue>
    </source>
</reference>
<dbReference type="Proteomes" id="UP001175271">
    <property type="component" value="Unassembled WGS sequence"/>
</dbReference>
<sequence length="221" mass="25609">MEEEPLNLKRYNGETDLEHSKELEYAREKIQNASEARFFDSRRYRCCFKTVHAKIGTFVFCTLVFHEIMLGTIYLVNLFYPQFPDCPIYAYMAFVARIVQILCSGTLYLSLYLHDPKYLLPFAVAQPTCGTFADLTTLYVLIDNLSRSKSKLLLFKDEVANLLMLATVYVIIVIALMWLLRRCYRYLKARQAHEAQRRKEKEELAAAKALVAAANGKESYI</sequence>
<dbReference type="AlphaFoldDB" id="A0AA39LIS9"/>
<evidence type="ECO:0000256" key="2">
    <source>
        <dbReference type="SAM" id="Phobius"/>
    </source>
</evidence>
<feature type="transmembrane region" description="Helical" evidence="2">
    <location>
        <begin position="118"/>
        <end position="142"/>
    </location>
</feature>
<feature type="transmembrane region" description="Helical" evidence="2">
    <location>
        <begin position="88"/>
        <end position="111"/>
    </location>
</feature>
<keyword evidence="2" id="KW-1133">Transmembrane helix</keyword>
<keyword evidence="2" id="KW-0472">Membrane</keyword>
<proteinExistence type="predicted"/>
<keyword evidence="4" id="KW-1185">Reference proteome</keyword>
<evidence type="ECO:0000256" key="1">
    <source>
        <dbReference type="SAM" id="Coils"/>
    </source>
</evidence>
<feature type="transmembrane region" description="Helical" evidence="2">
    <location>
        <begin position="51"/>
        <end position="76"/>
    </location>
</feature>
<evidence type="ECO:0000313" key="3">
    <source>
        <dbReference type="EMBL" id="KAK0398599.1"/>
    </source>
</evidence>
<keyword evidence="2" id="KW-0812">Transmembrane</keyword>
<protein>
    <submittedName>
        <fullName evidence="3">Uncharacterized protein</fullName>
    </submittedName>
</protein>